<evidence type="ECO:0000313" key="8">
    <source>
        <dbReference type="Proteomes" id="UP001320766"/>
    </source>
</evidence>
<dbReference type="PANTHER" id="PTHR43133:SF25">
    <property type="entry name" value="RNA POLYMERASE SIGMA FACTOR RFAY-RELATED"/>
    <property type="match status" value="1"/>
</dbReference>
<dbReference type="InterPro" id="IPR013325">
    <property type="entry name" value="RNA_pol_sigma_r2"/>
</dbReference>
<protein>
    <submittedName>
        <fullName evidence="7">RNA polymerase sigma-70 factor (ECF subfamily)</fullName>
    </submittedName>
</protein>
<comment type="caution">
    <text evidence="7">The sequence shown here is derived from an EMBL/GenBank/DDBJ whole genome shotgun (WGS) entry which is preliminary data.</text>
</comment>
<dbReference type="InterPro" id="IPR039425">
    <property type="entry name" value="RNA_pol_sigma-70-like"/>
</dbReference>
<keyword evidence="4" id="KW-0804">Transcription</keyword>
<dbReference type="Gene3D" id="1.10.1740.10">
    <property type="match status" value="1"/>
</dbReference>
<gene>
    <name evidence="7" type="ORF">HD595_004172</name>
</gene>
<dbReference type="PANTHER" id="PTHR43133">
    <property type="entry name" value="RNA POLYMERASE ECF-TYPE SIGMA FACTO"/>
    <property type="match status" value="1"/>
</dbReference>
<evidence type="ECO:0000259" key="5">
    <source>
        <dbReference type="Pfam" id="PF04542"/>
    </source>
</evidence>
<evidence type="ECO:0000256" key="2">
    <source>
        <dbReference type="ARBA" id="ARBA00023015"/>
    </source>
</evidence>
<dbReference type="InterPro" id="IPR007627">
    <property type="entry name" value="RNA_pol_sigma70_r2"/>
</dbReference>
<dbReference type="NCBIfam" id="TIGR02937">
    <property type="entry name" value="sigma70-ECF"/>
    <property type="match status" value="1"/>
</dbReference>
<dbReference type="EMBL" id="JAMZEC010000001">
    <property type="protein sequence ID" value="MCP2348050.1"/>
    <property type="molecule type" value="Genomic_DNA"/>
</dbReference>
<dbReference type="Gene3D" id="1.10.10.10">
    <property type="entry name" value="Winged helix-like DNA-binding domain superfamily/Winged helix DNA-binding domain"/>
    <property type="match status" value="1"/>
</dbReference>
<evidence type="ECO:0000256" key="4">
    <source>
        <dbReference type="ARBA" id="ARBA00023163"/>
    </source>
</evidence>
<dbReference type="Pfam" id="PF08281">
    <property type="entry name" value="Sigma70_r4_2"/>
    <property type="match status" value="1"/>
</dbReference>
<comment type="similarity">
    <text evidence="1">Belongs to the sigma-70 factor family. ECF subfamily.</text>
</comment>
<keyword evidence="3" id="KW-0731">Sigma factor</keyword>
<sequence>MGPPDPRRRFEQIYTEHYAAVAAYVRRRADSPDDIADLLSEVFTIAWRRLGEVPAGERALFWLYGVARRALANHRRGETRRTALTQRLGEELAAWAGSPADRAPGAARAAFLRLSDDDREVLALAGWEGLGGAEIARVLGCSRIAARQRLHRARKRLAAELAAADEDLAGYGPRAVRLAKENA</sequence>
<dbReference type="Proteomes" id="UP001320766">
    <property type="component" value="Unassembled WGS sequence"/>
</dbReference>
<dbReference type="InterPro" id="IPR036388">
    <property type="entry name" value="WH-like_DNA-bd_sf"/>
</dbReference>
<dbReference type="CDD" id="cd06171">
    <property type="entry name" value="Sigma70_r4"/>
    <property type="match status" value="1"/>
</dbReference>
<dbReference type="SUPFAM" id="SSF88946">
    <property type="entry name" value="Sigma2 domain of RNA polymerase sigma factors"/>
    <property type="match status" value="1"/>
</dbReference>
<keyword evidence="2" id="KW-0805">Transcription regulation</keyword>
<dbReference type="InterPro" id="IPR014284">
    <property type="entry name" value="RNA_pol_sigma-70_dom"/>
</dbReference>
<proteinExistence type="inferred from homology"/>
<dbReference type="RefSeq" id="WP_253771467.1">
    <property type="nucleotide sequence ID" value="NZ_BAAAVE010000006.1"/>
</dbReference>
<dbReference type="InterPro" id="IPR013324">
    <property type="entry name" value="RNA_pol_sigma_r3/r4-like"/>
</dbReference>
<evidence type="ECO:0000313" key="7">
    <source>
        <dbReference type="EMBL" id="MCP2348050.1"/>
    </source>
</evidence>
<evidence type="ECO:0000256" key="1">
    <source>
        <dbReference type="ARBA" id="ARBA00010641"/>
    </source>
</evidence>
<name>A0ABT1K219_9ACTN</name>
<evidence type="ECO:0000256" key="3">
    <source>
        <dbReference type="ARBA" id="ARBA00023082"/>
    </source>
</evidence>
<evidence type="ECO:0000259" key="6">
    <source>
        <dbReference type="Pfam" id="PF08281"/>
    </source>
</evidence>
<dbReference type="InterPro" id="IPR013249">
    <property type="entry name" value="RNA_pol_sigma70_r4_t2"/>
</dbReference>
<dbReference type="Pfam" id="PF04542">
    <property type="entry name" value="Sigma70_r2"/>
    <property type="match status" value="1"/>
</dbReference>
<keyword evidence="8" id="KW-1185">Reference proteome</keyword>
<accession>A0ABT1K219</accession>
<reference evidence="7 8" key="1">
    <citation type="submission" date="2022-06" db="EMBL/GenBank/DDBJ databases">
        <title>Sequencing the genomes of 1000 actinobacteria strains.</title>
        <authorList>
            <person name="Klenk H.-P."/>
        </authorList>
    </citation>
    <scope>NUCLEOTIDE SEQUENCE [LARGE SCALE GENOMIC DNA]</scope>
    <source>
        <strain evidence="7 8">DSM 44170</strain>
    </source>
</reference>
<organism evidence="7 8">
    <name type="scientific">Nonomuraea roseoviolacea subsp. carminata</name>
    <dbReference type="NCBI Taxonomy" id="160689"/>
    <lineage>
        <taxon>Bacteria</taxon>
        <taxon>Bacillati</taxon>
        <taxon>Actinomycetota</taxon>
        <taxon>Actinomycetes</taxon>
        <taxon>Streptosporangiales</taxon>
        <taxon>Streptosporangiaceae</taxon>
        <taxon>Nonomuraea</taxon>
    </lineage>
</organism>
<feature type="domain" description="RNA polymerase sigma-70 region 2" evidence="5">
    <location>
        <begin position="13"/>
        <end position="80"/>
    </location>
</feature>
<dbReference type="SUPFAM" id="SSF88659">
    <property type="entry name" value="Sigma3 and sigma4 domains of RNA polymerase sigma factors"/>
    <property type="match status" value="1"/>
</dbReference>
<feature type="domain" description="RNA polymerase sigma factor 70 region 4 type 2" evidence="6">
    <location>
        <begin position="108"/>
        <end position="157"/>
    </location>
</feature>